<sequence length="635" mass="69440">MAGRIRASDIEEVKRRTSLADLVGDYVTLKNAGIDSMKGLCPFHDERSPSFHVRPALGYYHCFGCGESGDAFTFLQRMDHLTFAESVERLAARIHYALTYEEGGFSREEGPNRARLLAANTAAAEFFVAQLAGAEAAPAREFLTQRGFDEAACERFGVGYAPRGWDGMTGHLRGLGYTPQELVQSGLASEGQRGAYDRFRGRIVWPIRDTSGQTLGFGARKLYDDDNGPKYLNTPETPVYHKSQVLYGLDLAKRAISRGKRAVVVEGYTDVMACHLAGVEAAVATCGTAFGKDHIAVLRRVMGDDSAAEVVFTFDPDEAGQKAALRAFSEEKRFTAQTYVAIAPEGFDPSDLRQHRGDEAVRELFTRKVPLFEFALRQAIARFDLNSVEGRVAALREAAPIIAEIKDPSLRPGYTRELARMLGSELAEVQQAVRAAERAPRGEQRGAGGAAGRPTEPMRAPEDGRGRQGHPGDPGPARRIGLATLRNTPTTWLERDALMAMLQQGAAVGAELLEQAVTAQVMDPDLRVVRDAIGAALPALGQPTWWDAVLGAAPETHHGLIRELGMAPMPQRNPDHLAAYARDVVVSLLDRDLVELKRELLARHQRIGDSADPRARQIQQQLVALESARRSLRAE</sequence>
<dbReference type="CDD" id="cd03364">
    <property type="entry name" value="TOPRIM_DnaG_primases"/>
    <property type="match status" value="1"/>
</dbReference>
<comment type="domain">
    <text evidence="12">Contains an N-terminal zinc-binding domain, a central core domain that contains the primase activity, and a C-terminal DnaB-binding domain.</text>
</comment>
<dbReference type="HAMAP" id="MF_00974">
    <property type="entry name" value="DNA_primase_DnaG"/>
    <property type="match status" value="1"/>
</dbReference>
<keyword evidence="1 12" id="KW-0240">DNA-directed RNA polymerase</keyword>
<dbReference type="InterPro" id="IPR006295">
    <property type="entry name" value="DNA_primase_DnaG"/>
</dbReference>
<keyword evidence="18" id="KW-1185">Reference proteome</keyword>
<comment type="cofactor">
    <cofactor evidence="12 13 14">
        <name>Zn(2+)</name>
        <dbReference type="ChEBI" id="CHEBI:29105"/>
    </cofactor>
    <text evidence="12 13 14">Binds 1 zinc ion per monomer.</text>
</comment>
<keyword evidence="3 12" id="KW-0808">Transferase</keyword>
<evidence type="ECO:0000256" key="3">
    <source>
        <dbReference type="ARBA" id="ARBA00022679"/>
    </source>
</evidence>
<protein>
    <recommendedName>
        <fullName evidence="12 13">DNA primase</fullName>
        <ecNumber evidence="12">2.7.7.101</ecNumber>
    </recommendedName>
</protein>
<evidence type="ECO:0000256" key="10">
    <source>
        <dbReference type="ARBA" id="ARBA00023125"/>
    </source>
</evidence>
<dbReference type="InterPro" id="IPR030846">
    <property type="entry name" value="DnaG_bac"/>
</dbReference>
<dbReference type="Gene3D" id="3.90.980.10">
    <property type="entry name" value="DNA primase, catalytic core, N-terminal domain"/>
    <property type="match status" value="1"/>
</dbReference>
<dbReference type="Pfam" id="PF01807">
    <property type="entry name" value="Zn_ribbon_DnaG"/>
    <property type="match status" value="1"/>
</dbReference>
<dbReference type="AlphaFoldDB" id="A0A147EN95"/>
<dbReference type="SUPFAM" id="SSF57783">
    <property type="entry name" value="Zinc beta-ribbon"/>
    <property type="match status" value="1"/>
</dbReference>
<dbReference type="FunFam" id="3.90.580.10:FF:000001">
    <property type="entry name" value="DNA primase"/>
    <property type="match status" value="1"/>
</dbReference>
<dbReference type="GO" id="GO:0003677">
    <property type="term" value="F:DNA binding"/>
    <property type="evidence" value="ECO:0007669"/>
    <property type="project" value="UniProtKB-KW"/>
</dbReference>
<evidence type="ECO:0000256" key="12">
    <source>
        <dbReference type="HAMAP-Rule" id="MF_00974"/>
    </source>
</evidence>
<keyword evidence="8 12" id="KW-0862">Zinc</keyword>
<dbReference type="RefSeq" id="WP_058593954.1">
    <property type="nucleotide sequence ID" value="NZ_LDRK01000040.1"/>
</dbReference>
<feature type="compositionally biased region" description="Basic and acidic residues" evidence="15">
    <location>
        <begin position="435"/>
        <end position="444"/>
    </location>
</feature>
<dbReference type="GO" id="GO:0003899">
    <property type="term" value="F:DNA-directed RNA polymerase activity"/>
    <property type="evidence" value="ECO:0007669"/>
    <property type="project" value="UniProtKB-UniRule"/>
</dbReference>
<dbReference type="SMART" id="SM00400">
    <property type="entry name" value="ZnF_CHCC"/>
    <property type="match status" value="1"/>
</dbReference>
<gene>
    <name evidence="12" type="primary">dnaG</name>
    <name evidence="17" type="ORF">NS354_07585</name>
</gene>
<dbReference type="GO" id="GO:0008270">
    <property type="term" value="F:zinc ion binding"/>
    <property type="evidence" value="ECO:0007669"/>
    <property type="project" value="UniProtKB-UniRule"/>
</dbReference>
<evidence type="ECO:0000256" key="11">
    <source>
        <dbReference type="ARBA" id="ARBA00023163"/>
    </source>
</evidence>
<evidence type="ECO:0000313" key="17">
    <source>
        <dbReference type="EMBL" id="KTR85799.1"/>
    </source>
</evidence>
<dbReference type="Pfam" id="PF08275">
    <property type="entry name" value="DNAG_N"/>
    <property type="match status" value="1"/>
</dbReference>
<keyword evidence="2 12" id="KW-0639">Primosome</keyword>
<dbReference type="Gene3D" id="3.90.580.10">
    <property type="entry name" value="Zinc finger, CHC2-type domain"/>
    <property type="match status" value="1"/>
</dbReference>
<dbReference type="OrthoDB" id="9803773at2"/>
<accession>A0A147EN95</accession>
<feature type="zinc finger region" description="CHC2-type" evidence="12 14">
    <location>
        <begin position="41"/>
        <end position="65"/>
    </location>
</feature>
<dbReference type="GO" id="GO:0000428">
    <property type="term" value="C:DNA-directed RNA polymerase complex"/>
    <property type="evidence" value="ECO:0007669"/>
    <property type="project" value="UniProtKB-KW"/>
</dbReference>
<dbReference type="InterPro" id="IPR037068">
    <property type="entry name" value="DNA_primase_core_N_sf"/>
</dbReference>
<feature type="domain" description="Toprim" evidence="16">
    <location>
        <begin position="260"/>
        <end position="344"/>
    </location>
</feature>
<feature type="region of interest" description="Disordered" evidence="15">
    <location>
        <begin position="435"/>
        <end position="483"/>
    </location>
</feature>
<dbReference type="InterPro" id="IPR034151">
    <property type="entry name" value="TOPRIM_DnaG_bac"/>
</dbReference>
<evidence type="ECO:0000256" key="4">
    <source>
        <dbReference type="ARBA" id="ARBA00022695"/>
    </source>
</evidence>
<keyword evidence="6 12" id="KW-0479">Metal-binding</keyword>
<evidence type="ECO:0000256" key="8">
    <source>
        <dbReference type="ARBA" id="ARBA00022833"/>
    </source>
</evidence>
<comment type="caution">
    <text evidence="17">The sequence shown here is derived from an EMBL/GenBank/DDBJ whole genome shotgun (WGS) entry which is preliminary data.</text>
</comment>
<evidence type="ECO:0000256" key="5">
    <source>
        <dbReference type="ARBA" id="ARBA00022705"/>
    </source>
</evidence>
<keyword evidence="4 12" id="KW-0548">Nucleotidyltransferase</keyword>
<evidence type="ECO:0000256" key="1">
    <source>
        <dbReference type="ARBA" id="ARBA00022478"/>
    </source>
</evidence>
<evidence type="ECO:0000256" key="6">
    <source>
        <dbReference type="ARBA" id="ARBA00022723"/>
    </source>
</evidence>
<reference evidence="17 18" key="1">
    <citation type="journal article" date="2016" name="Front. Microbiol.">
        <title>Genomic Resource of Rice Seed Associated Bacteria.</title>
        <authorList>
            <person name="Midha S."/>
            <person name="Bansal K."/>
            <person name="Sharma S."/>
            <person name="Kumar N."/>
            <person name="Patil P.P."/>
            <person name="Chaudhry V."/>
            <person name="Patil P.B."/>
        </authorList>
    </citation>
    <scope>NUCLEOTIDE SEQUENCE [LARGE SCALE GENOMIC DNA]</scope>
    <source>
        <strain evidence="17 18">NS354</strain>
    </source>
</reference>
<dbReference type="GO" id="GO:0006269">
    <property type="term" value="P:DNA replication, synthesis of primer"/>
    <property type="evidence" value="ECO:0007669"/>
    <property type="project" value="UniProtKB-UniRule"/>
</dbReference>
<dbReference type="PATRIC" id="fig|1079994.3.peg.1693"/>
<keyword evidence="11 12" id="KW-0804">Transcription</keyword>
<dbReference type="Pfam" id="PF13662">
    <property type="entry name" value="Toprim_4"/>
    <property type="match status" value="1"/>
</dbReference>
<comment type="function">
    <text evidence="12 13">RNA polymerase that catalyzes the synthesis of short RNA molecules used as primers for DNA polymerase during DNA replication.</text>
</comment>
<dbReference type="InterPro" id="IPR019475">
    <property type="entry name" value="DNA_primase_DnaB-bd"/>
</dbReference>
<evidence type="ECO:0000256" key="14">
    <source>
        <dbReference type="PIRSR" id="PIRSR002811-1"/>
    </source>
</evidence>
<dbReference type="InterPro" id="IPR013264">
    <property type="entry name" value="DNAG_N"/>
</dbReference>
<keyword evidence="7 12" id="KW-0863">Zinc-finger</keyword>
<dbReference type="PANTHER" id="PTHR30313">
    <property type="entry name" value="DNA PRIMASE"/>
    <property type="match status" value="1"/>
</dbReference>
<evidence type="ECO:0000259" key="16">
    <source>
        <dbReference type="PROSITE" id="PS50880"/>
    </source>
</evidence>
<dbReference type="PIRSF" id="PIRSF002811">
    <property type="entry name" value="DnaG"/>
    <property type="match status" value="1"/>
</dbReference>
<dbReference type="InterPro" id="IPR002694">
    <property type="entry name" value="Znf_CHC2"/>
</dbReference>
<proteinExistence type="inferred from homology"/>
<dbReference type="InterPro" id="IPR036977">
    <property type="entry name" value="DNA_primase_Znf_CHC2"/>
</dbReference>
<keyword evidence="10 12" id="KW-0238">DNA-binding</keyword>
<name>A0A147EN95_9MICO</name>
<dbReference type="Pfam" id="PF10410">
    <property type="entry name" value="DnaB_bind"/>
    <property type="match status" value="1"/>
</dbReference>
<dbReference type="PROSITE" id="PS50880">
    <property type="entry name" value="TOPRIM"/>
    <property type="match status" value="1"/>
</dbReference>
<dbReference type="SUPFAM" id="SSF56731">
    <property type="entry name" value="DNA primase core"/>
    <property type="match status" value="1"/>
</dbReference>
<comment type="subunit">
    <text evidence="12">Monomer. Interacts with DnaB.</text>
</comment>
<evidence type="ECO:0000256" key="9">
    <source>
        <dbReference type="ARBA" id="ARBA00022842"/>
    </source>
</evidence>
<evidence type="ECO:0000256" key="13">
    <source>
        <dbReference type="PIRNR" id="PIRNR002811"/>
    </source>
</evidence>
<dbReference type="NCBIfam" id="TIGR01391">
    <property type="entry name" value="dnaG"/>
    <property type="match status" value="1"/>
</dbReference>
<dbReference type="GO" id="GO:0005737">
    <property type="term" value="C:cytoplasm"/>
    <property type="evidence" value="ECO:0007669"/>
    <property type="project" value="TreeGrafter"/>
</dbReference>
<keyword evidence="5 12" id="KW-0235">DNA replication</keyword>
<comment type="catalytic activity">
    <reaction evidence="12">
        <text>ssDNA + n NTP = ssDNA/pppN(pN)n-1 hybrid + (n-1) diphosphate.</text>
        <dbReference type="EC" id="2.7.7.101"/>
    </reaction>
</comment>
<dbReference type="EMBL" id="LDRK01000040">
    <property type="protein sequence ID" value="KTR85799.1"/>
    <property type="molecule type" value="Genomic_DNA"/>
</dbReference>
<keyword evidence="9" id="KW-0460">Magnesium</keyword>
<evidence type="ECO:0000256" key="7">
    <source>
        <dbReference type="ARBA" id="ARBA00022771"/>
    </source>
</evidence>
<dbReference type="Gene3D" id="3.40.1360.10">
    <property type="match status" value="1"/>
</dbReference>
<evidence type="ECO:0000313" key="18">
    <source>
        <dbReference type="Proteomes" id="UP000070810"/>
    </source>
</evidence>
<dbReference type="SMART" id="SM00493">
    <property type="entry name" value="TOPRIM"/>
    <property type="match status" value="1"/>
</dbReference>
<dbReference type="EC" id="2.7.7.101" evidence="12"/>
<dbReference type="Proteomes" id="UP000070810">
    <property type="component" value="Unassembled WGS sequence"/>
</dbReference>
<organism evidence="17 18">
    <name type="scientific">Leucobacter chromiiresistens</name>
    <dbReference type="NCBI Taxonomy" id="1079994"/>
    <lineage>
        <taxon>Bacteria</taxon>
        <taxon>Bacillati</taxon>
        <taxon>Actinomycetota</taxon>
        <taxon>Actinomycetes</taxon>
        <taxon>Micrococcales</taxon>
        <taxon>Microbacteriaceae</taxon>
        <taxon>Leucobacter</taxon>
    </lineage>
</organism>
<comment type="similarity">
    <text evidence="12 13">Belongs to the DnaG primase family.</text>
</comment>
<evidence type="ECO:0000256" key="2">
    <source>
        <dbReference type="ARBA" id="ARBA00022515"/>
    </source>
</evidence>
<dbReference type="InterPro" id="IPR050219">
    <property type="entry name" value="DnaG_primase"/>
</dbReference>
<dbReference type="GO" id="GO:1990077">
    <property type="term" value="C:primosome complex"/>
    <property type="evidence" value="ECO:0007669"/>
    <property type="project" value="UniProtKB-KW"/>
</dbReference>
<dbReference type="PANTHER" id="PTHR30313:SF2">
    <property type="entry name" value="DNA PRIMASE"/>
    <property type="match status" value="1"/>
</dbReference>
<evidence type="ECO:0000256" key="15">
    <source>
        <dbReference type="SAM" id="MobiDB-lite"/>
    </source>
</evidence>
<dbReference type="FunFam" id="3.90.980.10:FF:000001">
    <property type="entry name" value="DNA primase"/>
    <property type="match status" value="1"/>
</dbReference>
<dbReference type="InterPro" id="IPR006171">
    <property type="entry name" value="TOPRIM_dom"/>
</dbReference>